<dbReference type="SUPFAM" id="SSF53335">
    <property type="entry name" value="S-adenosyl-L-methionine-dependent methyltransferases"/>
    <property type="match status" value="1"/>
</dbReference>
<dbReference type="InterPro" id="IPR052514">
    <property type="entry name" value="SAM-dependent_MTase"/>
</dbReference>
<name>A0A5J4RZT8_9ZZZZ</name>
<sequence length="314" mass="36283">MKLIFKIKRNLFELRYRWTLSEFLILKLVSIIHRLGITTRTLDNYSKELANNNFKKKWLKQENDQYLFDFKGAKLPYIENQEILLSLRSVFDDVFFVSCYFNDNYDKHTVEYLDKYISEGTYGYVDGNFDVTVKEGDVVIDAGAWIGDFSAYAASKGAVSYAFEPTKDTYKLLCETKSLNEGRIFPVQKGLGDYCGKTDILIKGDHNWGNSMISEGNTLKTIKEEKIFVTTLDRFVEENHLTKVDFIKADIEGAERDMLKGASNVLKTFAPKLTICTYHLPDDPEVLEKIILEINPNYKIKHLRKKLFAAVPKH</sequence>
<dbReference type="InterPro" id="IPR006342">
    <property type="entry name" value="FkbM_mtfrase"/>
</dbReference>
<dbReference type="PANTHER" id="PTHR34203:SF15">
    <property type="entry name" value="SLL1173 PROTEIN"/>
    <property type="match status" value="1"/>
</dbReference>
<accession>A0A5J4RZT8</accession>
<organism evidence="2">
    <name type="scientific">termite gut metagenome</name>
    <dbReference type="NCBI Taxonomy" id="433724"/>
    <lineage>
        <taxon>unclassified sequences</taxon>
        <taxon>metagenomes</taxon>
        <taxon>organismal metagenomes</taxon>
    </lineage>
</organism>
<evidence type="ECO:0000259" key="1">
    <source>
        <dbReference type="Pfam" id="PF05050"/>
    </source>
</evidence>
<comment type="caution">
    <text evidence="2">The sequence shown here is derived from an EMBL/GenBank/DDBJ whole genome shotgun (WGS) entry which is preliminary data.</text>
</comment>
<reference evidence="2" key="1">
    <citation type="submission" date="2019-03" db="EMBL/GenBank/DDBJ databases">
        <title>Single cell metagenomics reveals metabolic interactions within the superorganism composed of flagellate Streblomastix strix and complex community of Bacteroidetes bacteria on its surface.</title>
        <authorList>
            <person name="Treitli S.C."/>
            <person name="Kolisko M."/>
            <person name="Husnik F."/>
            <person name="Keeling P."/>
            <person name="Hampl V."/>
        </authorList>
    </citation>
    <scope>NUCLEOTIDE SEQUENCE</scope>
    <source>
        <strain evidence="2">STM</strain>
    </source>
</reference>
<protein>
    <recommendedName>
        <fullName evidence="1">Methyltransferase FkbM domain-containing protein</fullName>
    </recommendedName>
</protein>
<dbReference type="InterPro" id="IPR029063">
    <property type="entry name" value="SAM-dependent_MTases_sf"/>
</dbReference>
<dbReference type="AlphaFoldDB" id="A0A5J4RZT8"/>
<dbReference type="NCBIfam" id="TIGR01444">
    <property type="entry name" value="fkbM_fam"/>
    <property type="match status" value="1"/>
</dbReference>
<evidence type="ECO:0000313" key="2">
    <source>
        <dbReference type="EMBL" id="KAA6338765.1"/>
    </source>
</evidence>
<feature type="domain" description="Methyltransferase FkbM" evidence="1">
    <location>
        <begin position="141"/>
        <end position="284"/>
    </location>
</feature>
<proteinExistence type="predicted"/>
<dbReference type="PANTHER" id="PTHR34203">
    <property type="entry name" value="METHYLTRANSFERASE, FKBM FAMILY PROTEIN"/>
    <property type="match status" value="1"/>
</dbReference>
<dbReference type="Gene3D" id="3.40.50.150">
    <property type="entry name" value="Vaccinia Virus protein VP39"/>
    <property type="match status" value="1"/>
</dbReference>
<gene>
    <name evidence="2" type="ORF">EZS27_013264</name>
</gene>
<dbReference type="Pfam" id="PF05050">
    <property type="entry name" value="Methyltransf_21"/>
    <property type="match status" value="1"/>
</dbReference>
<dbReference type="EMBL" id="SNRY01000590">
    <property type="protein sequence ID" value="KAA6338765.1"/>
    <property type="molecule type" value="Genomic_DNA"/>
</dbReference>